<feature type="transmembrane region" description="Helical" evidence="1">
    <location>
        <begin position="84"/>
        <end position="106"/>
    </location>
</feature>
<proteinExistence type="predicted"/>
<evidence type="ECO:0000313" key="2">
    <source>
        <dbReference type="EMBL" id="GAA4147161.1"/>
    </source>
</evidence>
<keyword evidence="1" id="KW-0812">Transmembrane</keyword>
<comment type="caution">
    <text evidence="2">The sequence shown here is derived from an EMBL/GenBank/DDBJ whole genome shotgun (WGS) entry which is preliminary data.</text>
</comment>
<evidence type="ECO:0000313" key="3">
    <source>
        <dbReference type="Proteomes" id="UP001500101"/>
    </source>
</evidence>
<keyword evidence="1" id="KW-1133">Transmembrane helix</keyword>
<feature type="transmembrane region" description="Helical" evidence="1">
    <location>
        <begin position="53"/>
        <end position="72"/>
    </location>
</feature>
<evidence type="ECO:0008006" key="4">
    <source>
        <dbReference type="Google" id="ProtNLM"/>
    </source>
</evidence>
<organism evidence="2 3">
    <name type="scientific">Sphingobacterium kyonggiense</name>
    <dbReference type="NCBI Taxonomy" id="714075"/>
    <lineage>
        <taxon>Bacteria</taxon>
        <taxon>Pseudomonadati</taxon>
        <taxon>Bacteroidota</taxon>
        <taxon>Sphingobacteriia</taxon>
        <taxon>Sphingobacteriales</taxon>
        <taxon>Sphingobacteriaceae</taxon>
        <taxon>Sphingobacterium</taxon>
    </lineage>
</organism>
<reference evidence="3" key="1">
    <citation type="journal article" date="2019" name="Int. J. Syst. Evol. Microbiol.">
        <title>The Global Catalogue of Microorganisms (GCM) 10K type strain sequencing project: providing services to taxonomists for standard genome sequencing and annotation.</title>
        <authorList>
            <consortium name="The Broad Institute Genomics Platform"/>
            <consortium name="The Broad Institute Genome Sequencing Center for Infectious Disease"/>
            <person name="Wu L."/>
            <person name="Ma J."/>
        </authorList>
    </citation>
    <scope>NUCLEOTIDE SEQUENCE [LARGE SCALE GENOMIC DNA]</scope>
    <source>
        <strain evidence="3">JCM 16704</strain>
    </source>
</reference>
<dbReference type="RefSeq" id="WP_150544843.1">
    <property type="nucleotide sequence ID" value="NZ_BAAAZI010000015.1"/>
</dbReference>
<dbReference type="Proteomes" id="UP001500101">
    <property type="component" value="Unassembled WGS sequence"/>
</dbReference>
<keyword evidence="1" id="KW-0472">Membrane</keyword>
<gene>
    <name evidence="2" type="ORF">GCM10022216_32810</name>
</gene>
<sequence length="112" mass="12813">MRSFKNIINFLFKACPYSFIGRKCFDAVKGKTRSHTNKNLNDRILSFKLGIKTGRNIILIGVFCPILWYSILSGANKKFIELNLIHSAIIVGLGLLVMLVNYIALFNYRRTI</sequence>
<evidence type="ECO:0000256" key="1">
    <source>
        <dbReference type="SAM" id="Phobius"/>
    </source>
</evidence>
<dbReference type="EMBL" id="BAAAZI010000015">
    <property type="protein sequence ID" value="GAA4147161.1"/>
    <property type="molecule type" value="Genomic_DNA"/>
</dbReference>
<name>A0ABP7Z4M2_9SPHI</name>
<protein>
    <recommendedName>
        <fullName evidence="4">SdpI/YhfL family protein</fullName>
    </recommendedName>
</protein>
<keyword evidence="3" id="KW-1185">Reference proteome</keyword>
<accession>A0ABP7Z4M2</accession>